<comment type="caution">
    <text evidence="2">The sequence shown here is derived from an EMBL/GenBank/DDBJ whole genome shotgun (WGS) entry which is preliminary data.</text>
</comment>
<gene>
    <name evidence="2" type="ORF">COW36_20855</name>
</gene>
<protein>
    <submittedName>
        <fullName evidence="2">Uncharacterized protein</fullName>
    </submittedName>
</protein>
<dbReference type="AlphaFoldDB" id="A0A2M7FYP4"/>
<evidence type="ECO:0000256" key="1">
    <source>
        <dbReference type="SAM" id="MobiDB-lite"/>
    </source>
</evidence>
<accession>A0A2M7FYP4</accession>
<organism evidence="2 3">
    <name type="scientific">bacterium (Candidatus Blackallbacteria) CG17_big_fil_post_rev_8_21_14_2_50_48_46</name>
    <dbReference type="NCBI Taxonomy" id="2014261"/>
    <lineage>
        <taxon>Bacteria</taxon>
        <taxon>Candidatus Blackallbacteria</taxon>
    </lineage>
</organism>
<proteinExistence type="predicted"/>
<dbReference type="Proteomes" id="UP000231019">
    <property type="component" value="Unassembled WGS sequence"/>
</dbReference>
<evidence type="ECO:0000313" key="3">
    <source>
        <dbReference type="Proteomes" id="UP000231019"/>
    </source>
</evidence>
<evidence type="ECO:0000313" key="2">
    <source>
        <dbReference type="EMBL" id="PIW14493.1"/>
    </source>
</evidence>
<feature type="region of interest" description="Disordered" evidence="1">
    <location>
        <begin position="66"/>
        <end position="90"/>
    </location>
</feature>
<sequence>MEITPVRIEASGMGVFEKTETVETQVPENTGSEKAGASPCAQDSLKLTKKMRRQLEKKVSRFKQAVISPAEQQQREKVAQPQHPKFRAQA</sequence>
<name>A0A2M7FYP4_9BACT</name>
<reference evidence="2 3" key="1">
    <citation type="submission" date="2017-09" db="EMBL/GenBank/DDBJ databases">
        <title>Depth-based differentiation of microbial function through sediment-hosted aquifers and enrichment of novel symbionts in the deep terrestrial subsurface.</title>
        <authorList>
            <person name="Probst A.J."/>
            <person name="Ladd B."/>
            <person name="Jarett J.K."/>
            <person name="Geller-Mcgrath D.E."/>
            <person name="Sieber C.M."/>
            <person name="Emerson J.B."/>
            <person name="Anantharaman K."/>
            <person name="Thomas B.C."/>
            <person name="Malmstrom R."/>
            <person name="Stieglmeier M."/>
            <person name="Klingl A."/>
            <person name="Woyke T."/>
            <person name="Ryan C.M."/>
            <person name="Banfield J.F."/>
        </authorList>
    </citation>
    <scope>NUCLEOTIDE SEQUENCE [LARGE SCALE GENOMIC DNA]</scope>
    <source>
        <strain evidence="2">CG17_big_fil_post_rev_8_21_14_2_50_48_46</strain>
    </source>
</reference>
<dbReference type="EMBL" id="PFFQ01000059">
    <property type="protein sequence ID" value="PIW14493.1"/>
    <property type="molecule type" value="Genomic_DNA"/>
</dbReference>